<evidence type="ECO:0000313" key="5">
    <source>
        <dbReference type="EMBL" id="KAG9251638.1"/>
    </source>
</evidence>
<evidence type="ECO:0000256" key="1">
    <source>
        <dbReference type="ARBA" id="ARBA00005568"/>
    </source>
</evidence>
<keyword evidence="6" id="KW-1185">Reference proteome</keyword>
<dbReference type="PANTHER" id="PTHR30502">
    <property type="entry name" value="2-KETO-3-DEOXY-L-RHAMNONATE ALDOLASE"/>
    <property type="match status" value="1"/>
</dbReference>
<dbReference type="GO" id="GO:0046872">
    <property type="term" value="F:metal ion binding"/>
    <property type="evidence" value="ECO:0007669"/>
    <property type="project" value="UniProtKB-KW"/>
</dbReference>
<dbReference type="InterPro" id="IPR050251">
    <property type="entry name" value="HpcH-HpaI_aldolase"/>
</dbReference>
<dbReference type="Pfam" id="PF03328">
    <property type="entry name" value="HpcH_HpaI"/>
    <property type="match status" value="1"/>
</dbReference>
<dbReference type="AlphaFoldDB" id="A0A9P8CLQ0"/>
<accession>A0A9P8CLQ0</accession>
<dbReference type="GO" id="GO:0016301">
    <property type="term" value="F:kinase activity"/>
    <property type="evidence" value="ECO:0007669"/>
    <property type="project" value="UniProtKB-KW"/>
</dbReference>
<dbReference type="Gene3D" id="3.20.20.60">
    <property type="entry name" value="Phosphoenolpyruvate-binding domains"/>
    <property type="match status" value="1"/>
</dbReference>
<dbReference type="GO" id="GO:0005737">
    <property type="term" value="C:cytoplasm"/>
    <property type="evidence" value="ECO:0007669"/>
    <property type="project" value="TreeGrafter"/>
</dbReference>
<dbReference type="InterPro" id="IPR015813">
    <property type="entry name" value="Pyrv/PenolPyrv_kinase-like_dom"/>
</dbReference>
<keyword evidence="2" id="KW-0479">Metal-binding</keyword>
<comment type="similarity">
    <text evidence="1">Belongs to the HpcH/HpaI aldolase family.</text>
</comment>
<feature type="domain" description="HpcH/HpaI aldolase/citrate lyase" evidence="4">
    <location>
        <begin position="28"/>
        <end position="214"/>
    </location>
</feature>
<reference evidence="5" key="1">
    <citation type="journal article" date="2021" name="IMA Fungus">
        <title>Genomic characterization of three marine fungi, including Emericellopsis atlantica sp. nov. with signatures of a generalist lifestyle and marine biomass degradation.</title>
        <authorList>
            <person name="Hagestad O.C."/>
            <person name="Hou L."/>
            <person name="Andersen J.H."/>
            <person name="Hansen E.H."/>
            <person name="Altermark B."/>
            <person name="Li C."/>
            <person name="Kuhnert E."/>
            <person name="Cox R.J."/>
            <person name="Crous P.W."/>
            <person name="Spatafora J.W."/>
            <person name="Lail K."/>
            <person name="Amirebrahimi M."/>
            <person name="Lipzen A."/>
            <person name="Pangilinan J."/>
            <person name="Andreopoulos W."/>
            <person name="Hayes R.D."/>
            <person name="Ng V."/>
            <person name="Grigoriev I.V."/>
            <person name="Jackson S.A."/>
            <person name="Sutton T.D.S."/>
            <person name="Dobson A.D.W."/>
            <person name="Rama T."/>
        </authorList>
    </citation>
    <scope>NUCLEOTIDE SEQUENCE</scope>
    <source>
        <strain evidence="5">TS7</strain>
    </source>
</reference>
<dbReference type="SUPFAM" id="SSF51621">
    <property type="entry name" value="Phosphoenolpyruvate/pyruvate domain"/>
    <property type="match status" value="1"/>
</dbReference>
<evidence type="ECO:0000259" key="4">
    <source>
        <dbReference type="Pfam" id="PF03328"/>
    </source>
</evidence>
<dbReference type="OrthoDB" id="2326446at2759"/>
<gene>
    <name evidence="5" type="ORF">F5Z01DRAFT_273685</name>
</gene>
<name>A0A9P8CLQ0_9HYPO</name>
<keyword evidence="3" id="KW-0456">Lyase</keyword>
<dbReference type="InterPro" id="IPR040442">
    <property type="entry name" value="Pyrv_kinase-like_dom_sf"/>
</dbReference>
<proteinExistence type="inferred from homology"/>
<dbReference type="RefSeq" id="XP_046115562.1">
    <property type="nucleotide sequence ID" value="XM_046258702.1"/>
</dbReference>
<comment type="caution">
    <text evidence="5">The sequence shown here is derived from an EMBL/GenBank/DDBJ whole genome shotgun (WGS) entry which is preliminary data.</text>
</comment>
<protein>
    <submittedName>
        <fullName evidence="5">Pyruvate/Phosphoenolpyruvate kinase-like domain-containing protein</fullName>
    </submittedName>
</protein>
<evidence type="ECO:0000256" key="3">
    <source>
        <dbReference type="ARBA" id="ARBA00023239"/>
    </source>
</evidence>
<organism evidence="5 6">
    <name type="scientific">Emericellopsis atlantica</name>
    <dbReference type="NCBI Taxonomy" id="2614577"/>
    <lineage>
        <taxon>Eukaryota</taxon>
        <taxon>Fungi</taxon>
        <taxon>Dikarya</taxon>
        <taxon>Ascomycota</taxon>
        <taxon>Pezizomycotina</taxon>
        <taxon>Sordariomycetes</taxon>
        <taxon>Hypocreomycetidae</taxon>
        <taxon>Hypocreales</taxon>
        <taxon>Bionectriaceae</taxon>
        <taxon>Emericellopsis</taxon>
    </lineage>
</organism>
<dbReference type="GeneID" id="70289605"/>
<dbReference type="EMBL" id="MU251267">
    <property type="protein sequence ID" value="KAG9251638.1"/>
    <property type="molecule type" value="Genomic_DNA"/>
</dbReference>
<evidence type="ECO:0000256" key="2">
    <source>
        <dbReference type="ARBA" id="ARBA00022723"/>
    </source>
</evidence>
<keyword evidence="5" id="KW-0808">Transferase</keyword>
<keyword evidence="5" id="KW-0418">Kinase</keyword>
<dbReference type="PANTHER" id="PTHR30502:SF0">
    <property type="entry name" value="PHOSPHOENOLPYRUVATE CARBOXYLASE FAMILY PROTEIN"/>
    <property type="match status" value="1"/>
</dbReference>
<dbReference type="GO" id="GO:0016832">
    <property type="term" value="F:aldehyde-lyase activity"/>
    <property type="evidence" value="ECO:0007669"/>
    <property type="project" value="TreeGrafter"/>
</dbReference>
<keyword evidence="5" id="KW-0670">Pyruvate</keyword>
<dbReference type="InterPro" id="IPR005000">
    <property type="entry name" value="Aldolase/citrate-lyase_domain"/>
</dbReference>
<evidence type="ECO:0000313" key="6">
    <source>
        <dbReference type="Proteomes" id="UP000887229"/>
    </source>
</evidence>
<dbReference type="Proteomes" id="UP000887229">
    <property type="component" value="Unassembled WGS sequence"/>
</dbReference>
<sequence>MVSCPNALNIRSAAGQVCKAFGVRLVTNPNIVYLAQNGGFDSLFIDLEHSALSITDAGNMSTAALLAGLTPFVRVPYQCGNGYVQKVMDAGAMGVVFPHISSSKEAKACVSIAKYPPLGLRSMTGQLPVFNYKATPAETVVEDSNTSASTVVVMIETQEGVESVEDIAAVQGVDVLLIGSNDLAIELGVPGGFRTETFRTALEKVSAACKSNGKVMGLAGIYGQDDIHQWAINTLGVRYILGQQDSGLIAQGAAKCSAAIPEPTSTGSQ</sequence>